<accession>A0A5N4B0W2</accession>
<evidence type="ECO:0000256" key="9">
    <source>
        <dbReference type="ARBA" id="ARBA00022989"/>
    </source>
</evidence>
<evidence type="ECO:0000256" key="3">
    <source>
        <dbReference type="ARBA" id="ARBA00015843"/>
    </source>
</evidence>
<dbReference type="AlphaFoldDB" id="A0A5N4B0W2"/>
<dbReference type="EMBL" id="VVIM01000001">
    <property type="protein sequence ID" value="KAB0803193.1"/>
    <property type="molecule type" value="Genomic_DNA"/>
</dbReference>
<evidence type="ECO:0000256" key="13">
    <source>
        <dbReference type="SAM" id="Phobius"/>
    </source>
</evidence>
<dbReference type="InParanoid" id="A0A5N4B0W2"/>
<dbReference type="GO" id="GO:0005789">
    <property type="term" value="C:endoplasmic reticulum membrane"/>
    <property type="evidence" value="ECO:0007669"/>
    <property type="project" value="UniProtKB-SubCell"/>
</dbReference>
<proteinExistence type="inferred from homology"/>
<feature type="region of interest" description="Disordered" evidence="12">
    <location>
        <begin position="91"/>
        <end position="116"/>
    </location>
</feature>
<comment type="caution">
    <text evidence="14">The sequence shown here is derived from an EMBL/GenBank/DDBJ whole genome shotgun (WGS) entry which is preliminary data.</text>
</comment>
<keyword evidence="8" id="KW-0653">Protein transport</keyword>
<organism evidence="14 15">
    <name type="scientific">Photinus pyralis</name>
    <name type="common">Common eastern firefly</name>
    <name type="synonym">Lampyris pyralis</name>
    <dbReference type="NCBI Taxonomy" id="7054"/>
    <lineage>
        <taxon>Eukaryota</taxon>
        <taxon>Metazoa</taxon>
        <taxon>Ecdysozoa</taxon>
        <taxon>Arthropoda</taxon>
        <taxon>Hexapoda</taxon>
        <taxon>Insecta</taxon>
        <taxon>Pterygota</taxon>
        <taxon>Neoptera</taxon>
        <taxon>Endopterygota</taxon>
        <taxon>Coleoptera</taxon>
        <taxon>Polyphaga</taxon>
        <taxon>Elateriformia</taxon>
        <taxon>Elateroidea</taxon>
        <taxon>Lampyridae</taxon>
        <taxon>Lampyrinae</taxon>
        <taxon>Photinus</taxon>
    </lineage>
</organism>
<keyword evidence="5 13" id="KW-0812">Transmembrane</keyword>
<keyword evidence="9 13" id="KW-1133">Transmembrane helix</keyword>
<reference evidence="14 15" key="1">
    <citation type="journal article" date="2018" name="Elife">
        <title>Firefly genomes illuminate parallel origins of bioluminescence in beetles.</title>
        <authorList>
            <person name="Fallon T.R."/>
            <person name="Lower S.E."/>
            <person name="Chang C.H."/>
            <person name="Bessho-Uehara M."/>
            <person name="Martin G.J."/>
            <person name="Bewick A.J."/>
            <person name="Behringer M."/>
            <person name="Debat H.J."/>
            <person name="Wong I."/>
            <person name="Day J.C."/>
            <person name="Suvorov A."/>
            <person name="Silva C.J."/>
            <person name="Stanger-Hall K.F."/>
            <person name="Hall D.W."/>
            <person name="Schmitz R.J."/>
            <person name="Nelson D.R."/>
            <person name="Lewis S.M."/>
            <person name="Shigenobu S."/>
            <person name="Bybee S.M."/>
            <person name="Larracuente A.M."/>
            <person name="Oba Y."/>
            <person name="Weng J.K."/>
        </authorList>
    </citation>
    <scope>NUCLEOTIDE SEQUENCE [LARGE SCALE GENOMIC DNA]</scope>
    <source>
        <strain evidence="14">1611_PpyrPB1</strain>
        <tissue evidence="14">Whole body</tissue>
    </source>
</reference>
<evidence type="ECO:0000256" key="12">
    <source>
        <dbReference type="SAM" id="MobiDB-lite"/>
    </source>
</evidence>
<dbReference type="GO" id="GO:0006890">
    <property type="term" value="P:retrograde vesicle-mediated transport, Golgi to endoplasmic reticulum"/>
    <property type="evidence" value="ECO:0007669"/>
    <property type="project" value="TreeGrafter"/>
</dbReference>
<evidence type="ECO:0000256" key="7">
    <source>
        <dbReference type="ARBA" id="ARBA00022892"/>
    </source>
</evidence>
<evidence type="ECO:0000256" key="10">
    <source>
        <dbReference type="ARBA" id="ARBA00023136"/>
    </source>
</evidence>
<comment type="similarity">
    <text evidence="2">Belongs to the USE1 family.</text>
</comment>
<sequence length="220" mass="25535">MALSRNEINLRRLLNKCELMVKSKQKKDERFPQYIQSLEEMWKTLQGTVSSKGDGSVREYYERILNLKIALGLLPEDTFVGKLIDGTEGSKLSPRDELLGKNGLRKREPAKKTSSTNDLDDIIDYHQDMQAKIADEMLTLTKNLKEQSELANKIIKKDTEVVGRSSQLTEDNFTKLKSESNKLTEHSKRAWKCWMWIMLLVVLVVFINMVLFMKVMKKKY</sequence>
<dbReference type="GO" id="GO:0031201">
    <property type="term" value="C:SNARE complex"/>
    <property type="evidence" value="ECO:0007669"/>
    <property type="project" value="TreeGrafter"/>
</dbReference>
<dbReference type="PANTHER" id="PTHR13050:SF7">
    <property type="entry name" value="VESICLE TRANSPORT PROTEIN USE1"/>
    <property type="match status" value="1"/>
</dbReference>
<dbReference type="Pfam" id="PF09753">
    <property type="entry name" value="Use1"/>
    <property type="match status" value="2"/>
</dbReference>
<evidence type="ECO:0000256" key="11">
    <source>
        <dbReference type="ARBA" id="ARBA00032711"/>
    </source>
</evidence>
<keyword evidence="7" id="KW-0931">ER-Golgi transport</keyword>
<dbReference type="GO" id="GO:0015031">
    <property type="term" value="P:protein transport"/>
    <property type="evidence" value="ECO:0007669"/>
    <property type="project" value="UniProtKB-KW"/>
</dbReference>
<evidence type="ECO:0000256" key="8">
    <source>
        <dbReference type="ARBA" id="ARBA00022927"/>
    </source>
</evidence>
<evidence type="ECO:0000313" key="14">
    <source>
        <dbReference type="EMBL" id="KAB0803193.1"/>
    </source>
</evidence>
<dbReference type="PANTHER" id="PTHR13050">
    <property type="entry name" value="USE1-LIKE PROTEIN"/>
    <property type="match status" value="1"/>
</dbReference>
<evidence type="ECO:0000256" key="5">
    <source>
        <dbReference type="ARBA" id="ARBA00022692"/>
    </source>
</evidence>
<keyword evidence="15" id="KW-1185">Reference proteome</keyword>
<gene>
    <name evidence="14" type="ORF">PPYR_00163</name>
</gene>
<feature type="transmembrane region" description="Helical" evidence="13">
    <location>
        <begin position="194"/>
        <end position="213"/>
    </location>
</feature>
<dbReference type="GO" id="GO:0005484">
    <property type="term" value="F:SNAP receptor activity"/>
    <property type="evidence" value="ECO:0007669"/>
    <property type="project" value="TreeGrafter"/>
</dbReference>
<name>A0A5N4B0W2_PHOPY</name>
<evidence type="ECO:0000256" key="4">
    <source>
        <dbReference type="ARBA" id="ARBA00022448"/>
    </source>
</evidence>
<comment type="subcellular location">
    <subcellularLocation>
        <location evidence="1">Endoplasmic reticulum membrane</location>
        <topology evidence="1">Single-pass type IV membrane protein</topology>
    </subcellularLocation>
</comment>
<evidence type="ECO:0000256" key="1">
    <source>
        <dbReference type="ARBA" id="ARBA00004163"/>
    </source>
</evidence>
<keyword evidence="4" id="KW-0813">Transport</keyword>
<evidence type="ECO:0000256" key="2">
    <source>
        <dbReference type="ARBA" id="ARBA00007891"/>
    </source>
</evidence>
<evidence type="ECO:0000313" key="15">
    <source>
        <dbReference type="Proteomes" id="UP000327044"/>
    </source>
</evidence>
<dbReference type="FunCoup" id="A0A5N4B0W2">
    <property type="interactions" value="1765"/>
</dbReference>
<dbReference type="OrthoDB" id="4506189at2759"/>
<dbReference type="InterPro" id="IPR019150">
    <property type="entry name" value="Vesicle_transport_protein_Use1"/>
</dbReference>
<dbReference type="CDD" id="cd15860">
    <property type="entry name" value="SNARE_USE1"/>
    <property type="match status" value="1"/>
</dbReference>
<dbReference type="Proteomes" id="UP000327044">
    <property type="component" value="Unassembled WGS sequence"/>
</dbReference>
<evidence type="ECO:0000256" key="6">
    <source>
        <dbReference type="ARBA" id="ARBA00022824"/>
    </source>
</evidence>
<protein>
    <recommendedName>
        <fullName evidence="3">Vesicle transport protein USE1</fullName>
    </recommendedName>
    <alternativeName>
        <fullName evidence="11">USE1-like protein</fullName>
    </alternativeName>
</protein>
<keyword evidence="10 13" id="KW-0472">Membrane</keyword>
<feature type="compositionally biased region" description="Basic and acidic residues" evidence="12">
    <location>
        <begin position="93"/>
        <end position="111"/>
    </location>
</feature>
<keyword evidence="6" id="KW-0256">Endoplasmic reticulum</keyword>